<gene>
    <name evidence="1" type="ORF">EJ02DRAFT_427664</name>
</gene>
<reference evidence="1" key="1">
    <citation type="journal article" date="2020" name="Stud. Mycol.">
        <title>101 Dothideomycetes genomes: a test case for predicting lifestyles and emergence of pathogens.</title>
        <authorList>
            <person name="Haridas S."/>
            <person name="Albert R."/>
            <person name="Binder M."/>
            <person name="Bloem J."/>
            <person name="Labutti K."/>
            <person name="Salamov A."/>
            <person name="Andreopoulos B."/>
            <person name="Baker S."/>
            <person name="Barry K."/>
            <person name="Bills G."/>
            <person name="Bluhm B."/>
            <person name="Cannon C."/>
            <person name="Castanera R."/>
            <person name="Culley D."/>
            <person name="Daum C."/>
            <person name="Ezra D."/>
            <person name="Gonzalez J."/>
            <person name="Henrissat B."/>
            <person name="Kuo A."/>
            <person name="Liang C."/>
            <person name="Lipzen A."/>
            <person name="Lutzoni F."/>
            <person name="Magnuson J."/>
            <person name="Mondo S."/>
            <person name="Nolan M."/>
            <person name="Ohm R."/>
            <person name="Pangilinan J."/>
            <person name="Park H.-J."/>
            <person name="Ramirez L."/>
            <person name="Alfaro M."/>
            <person name="Sun H."/>
            <person name="Tritt A."/>
            <person name="Yoshinaga Y."/>
            <person name="Zwiers L.-H."/>
            <person name="Turgeon B."/>
            <person name="Goodwin S."/>
            <person name="Spatafora J."/>
            <person name="Crous P."/>
            <person name="Grigoriev I."/>
        </authorList>
    </citation>
    <scope>NUCLEOTIDE SEQUENCE</scope>
    <source>
        <strain evidence="1">CBS 161.51</strain>
    </source>
</reference>
<evidence type="ECO:0000313" key="2">
    <source>
        <dbReference type="Proteomes" id="UP000800038"/>
    </source>
</evidence>
<protein>
    <submittedName>
        <fullName evidence="1">Uncharacterized protein</fullName>
    </submittedName>
</protein>
<dbReference type="EMBL" id="ML976200">
    <property type="protein sequence ID" value="KAF1936255.1"/>
    <property type="molecule type" value="Genomic_DNA"/>
</dbReference>
<keyword evidence="2" id="KW-1185">Reference proteome</keyword>
<dbReference type="Proteomes" id="UP000800038">
    <property type="component" value="Unassembled WGS sequence"/>
</dbReference>
<name>A0A6A5S6P2_9PLEO</name>
<sequence>MAAIKMQSRWPSEAFTAAVVLALQRVTSEWLWGPTEAAAWAAPSSKPRRPIAGNRIRTAHDQPSARRLARWPLRSTAHGAARTLAAIKPSTPLARSAATSSTEAQIVAPALSINRDPQARFHSVAFLARSDAPHATSLALVNP</sequence>
<evidence type="ECO:0000313" key="1">
    <source>
        <dbReference type="EMBL" id="KAF1936255.1"/>
    </source>
</evidence>
<proteinExistence type="predicted"/>
<organism evidence="1 2">
    <name type="scientific">Clathrospora elynae</name>
    <dbReference type="NCBI Taxonomy" id="706981"/>
    <lineage>
        <taxon>Eukaryota</taxon>
        <taxon>Fungi</taxon>
        <taxon>Dikarya</taxon>
        <taxon>Ascomycota</taxon>
        <taxon>Pezizomycotina</taxon>
        <taxon>Dothideomycetes</taxon>
        <taxon>Pleosporomycetidae</taxon>
        <taxon>Pleosporales</taxon>
        <taxon>Diademaceae</taxon>
        <taxon>Clathrospora</taxon>
    </lineage>
</organism>
<dbReference type="AlphaFoldDB" id="A0A6A5S6P2"/>
<accession>A0A6A5S6P2</accession>